<dbReference type="STRING" id="865938.Weevi_1322"/>
<name>F0NXV8_WEEVC</name>
<keyword evidence="1" id="KW-0472">Membrane</keyword>
<feature type="transmembrane region" description="Helical" evidence="1">
    <location>
        <begin position="41"/>
        <end position="59"/>
    </location>
</feature>
<dbReference type="EMBL" id="CP002455">
    <property type="protein sequence ID" value="ADX68026.1"/>
    <property type="molecule type" value="Genomic_DNA"/>
</dbReference>
<dbReference type="HOGENOM" id="CLU_1531925_0_0_10"/>
<reference evidence="2 3" key="1">
    <citation type="journal article" date="2011" name="Stand. Genomic Sci.">
        <title>Complete genome sequence of Weeksella virosa type strain (9751).</title>
        <authorList>
            <person name="Lang E."/>
            <person name="Teshima H."/>
            <person name="Lucas S."/>
            <person name="Lapidus A."/>
            <person name="Hammon N."/>
            <person name="Deshpande S."/>
            <person name="Nolan M."/>
            <person name="Cheng J.F."/>
            <person name="Pitluck S."/>
            <person name="Liolios K."/>
            <person name="Pagani I."/>
            <person name="Mikhailova N."/>
            <person name="Ivanova N."/>
            <person name="Mavromatis K."/>
            <person name="Pati A."/>
            <person name="Tapia R."/>
            <person name="Han C."/>
            <person name="Goodwin L."/>
            <person name="Chen A."/>
            <person name="Palaniappan K."/>
            <person name="Land M."/>
            <person name="Hauser L."/>
            <person name="Chang Y.J."/>
            <person name="Jeffries C.D."/>
            <person name="Brambilla E.M."/>
            <person name="Kopitz M."/>
            <person name="Rohde M."/>
            <person name="Goker M."/>
            <person name="Tindall B.J."/>
            <person name="Detter J.C."/>
            <person name="Woyke T."/>
            <person name="Bristow J."/>
            <person name="Eisen J.A."/>
            <person name="Markowitz V."/>
            <person name="Hugenholtz P."/>
            <person name="Klenk H.P."/>
            <person name="Kyrpides N.C."/>
        </authorList>
    </citation>
    <scope>NUCLEOTIDE SEQUENCE [LARGE SCALE GENOMIC DNA]</scope>
    <source>
        <strain evidence="3">ATCC 43766 / DSM 16922 / JCM 21250 / NBRC 16016 / NCTC 11634 / CL345/78</strain>
    </source>
</reference>
<gene>
    <name evidence="2" type="ordered locus">Weevi_1322</name>
</gene>
<protein>
    <submittedName>
        <fullName evidence="2">Uncharacterized protein</fullName>
    </submittedName>
</protein>
<keyword evidence="1" id="KW-1133">Transmembrane helix</keyword>
<keyword evidence="3" id="KW-1185">Reference proteome</keyword>
<evidence type="ECO:0000313" key="3">
    <source>
        <dbReference type="Proteomes" id="UP000008641"/>
    </source>
</evidence>
<dbReference type="Proteomes" id="UP000008641">
    <property type="component" value="Chromosome"/>
</dbReference>
<keyword evidence="1" id="KW-0812">Transmembrane</keyword>
<reference evidence="3" key="2">
    <citation type="journal article" date="2011" name="Stand. Genomic Sci.">
        <title>Complete genome sequence of Weeksella virosa type strain (9751T).</title>
        <authorList>
            <person name="Lang E."/>
            <person name="Teshima H."/>
            <person name="Lucas S."/>
            <person name="Lapidus A."/>
            <person name="Hammon N."/>
            <person name="Deshpande S."/>
            <person name="Nolan M."/>
            <person name="Cheng J."/>
            <person name="Pitluck S."/>
            <person name="Liolios K."/>
            <person name="Pagani I."/>
            <person name="Mikhailova N."/>
            <person name="Ivanova N."/>
            <person name="Mavromatis K."/>
            <person name="Pati A."/>
            <person name="Tapia R."/>
            <person name="Han C."/>
            <person name="Goodwin L."/>
            <person name="Chen A."/>
            <person name="Palaniappan K."/>
            <person name="Land M."/>
            <person name="Hauser L."/>
            <person name="Chang Y."/>
            <person name="Jeffries C."/>
            <person name="Brambilla E."/>
            <person name="Kopitz M."/>
            <person name="Rohde M."/>
            <person name="Goker M."/>
            <person name="Tindall B."/>
            <person name="Detter J."/>
            <person name="Woyke T."/>
            <person name="Bristow J."/>
            <person name="Eisen J."/>
            <person name="Markowitz V."/>
            <person name="Hugenholtz P."/>
            <person name="Klenk H."/>
            <person name="Kyrpides N."/>
        </authorList>
    </citation>
    <scope>NUCLEOTIDE SEQUENCE [LARGE SCALE GENOMIC DNA]</scope>
    <source>
        <strain evidence="3">ATCC 43766 / DSM 16922 / JCM 21250 / NBRC 16016 / NCTC 11634 / CL345/78</strain>
    </source>
</reference>
<proteinExistence type="predicted"/>
<dbReference type="KEGG" id="wvi:Weevi_1322"/>
<organism evidence="2 3">
    <name type="scientific">Weeksella virosa (strain ATCC 43766 / DSM 16922 / JCM 21250 / CCUG 30538 / CDC 9751 / IAM 14551 / NBRC 16016 / NCTC 11634 / CL345/78)</name>
    <dbReference type="NCBI Taxonomy" id="865938"/>
    <lineage>
        <taxon>Bacteria</taxon>
        <taxon>Pseudomonadati</taxon>
        <taxon>Bacteroidota</taxon>
        <taxon>Flavobacteriia</taxon>
        <taxon>Flavobacteriales</taxon>
        <taxon>Weeksellaceae</taxon>
        <taxon>Weeksella</taxon>
    </lineage>
</organism>
<accession>F0NXV8</accession>
<dbReference type="AlphaFoldDB" id="F0NXV8"/>
<evidence type="ECO:0000313" key="2">
    <source>
        <dbReference type="EMBL" id="ADX68026.1"/>
    </source>
</evidence>
<dbReference type="OrthoDB" id="1452926at2"/>
<dbReference type="eggNOG" id="ENOG5033MYY">
    <property type="taxonomic scope" value="Bacteria"/>
</dbReference>
<sequence>MKLKNISIQRRMKLINAFILFSWISVLLITILPIYIVTRIVSPYILFTVLIVLTIGVIIRGNQYYDYDSAGEVFSLKTYNIGPLSFLFSKDKVVDFPKSKILDYHFSNGLFFKQLTLTVQSRKVRKGVIHLKFKMSYLNQNEVKLILNDLDQIIENNKISLAERLPIATLKQEGL</sequence>
<feature type="transmembrane region" description="Helical" evidence="1">
    <location>
        <begin position="12"/>
        <end position="35"/>
    </location>
</feature>
<evidence type="ECO:0000256" key="1">
    <source>
        <dbReference type="SAM" id="Phobius"/>
    </source>
</evidence>
<dbReference type="RefSeq" id="WP_013598416.1">
    <property type="nucleotide sequence ID" value="NC_015144.1"/>
</dbReference>